<dbReference type="InterPro" id="IPR040185">
    <property type="entry name" value="Far11/STRP"/>
</dbReference>
<dbReference type="GO" id="GO:0003723">
    <property type="term" value="F:RNA binding"/>
    <property type="evidence" value="ECO:0007669"/>
    <property type="project" value="UniProtKB-KW"/>
</dbReference>
<dbReference type="AlphaFoldDB" id="A0A7R8W574"/>
<dbReference type="GO" id="GO:0005829">
    <property type="term" value="C:cytosol"/>
    <property type="evidence" value="ECO:0007669"/>
    <property type="project" value="TreeGrafter"/>
</dbReference>
<name>A0A7R8W574_9CRUS</name>
<evidence type="ECO:0000256" key="10">
    <source>
        <dbReference type="ARBA" id="ARBA00023242"/>
    </source>
</evidence>
<feature type="region of interest" description="Disordered" evidence="14">
    <location>
        <begin position="289"/>
        <end position="403"/>
    </location>
</feature>
<reference evidence="15" key="1">
    <citation type="submission" date="2020-11" db="EMBL/GenBank/DDBJ databases">
        <authorList>
            <person name="Tran Van P."/>
        </authorList>
    </citation>
    <scope>NUCLEOTIDE SEQUENCE</scope>
</reference>
<evidence type="ECO:0000256" key="9">
    <source>
        <dbReference type="ARBA" id="ARBA00023187"/>
    </source>
</evidence>
<evidence type="ECO:0000256" key="5">
    <source>
        <dbReference type="ARBA" id="ARBA00022490"/>
    </source>
</evidence>
<dbReference type="GO" id="GO:0022618">
    <property type="term" value="P:protein-RNA complex assembly"/>
    <property type="evidence" value="ECO:0007669"/>
    <property type="project" value="UniProtKB-ARBA"/>
</dbReference>
<evidence type="ECO:0000313" key="15">
    <source>
        <dbReference type="EMBL" id="CAD7225097.1"/>
    </source>
</evidence>
<dbReference type="GO" id="GO:0005685">
    <property type="term" value="C:U1 snRNP"/>
    <property type="evidence" value="ECO:0007669"/>
    <property type="project" value="UniProtKB-ARBA"/>
</dbReference>
<feature type="compositionally biased region" description="Low complexity" evidence="14">
    <location>
        <begin position="351"/>
        <end position="365"/>
    </location>
</feature>
<dbReference type="PROSITE" id="PS52002">
    <property type="entry name" value="SM"/>
    <property type="match status" value="1"/>
</dbReference>
<comment type="subcellular location">
    <subcellularLocation>
        <location evidence="2">Cytoplasm</location>
    </subcellularLocation>
    <subcellularLocation>
        <location evidence="1">Nucleus</location>
    </subcellularLocation>
</comment>
<dbReference type="PANTHER" id="PTHR13239:SF4">
    <property type="entry name" value="AT25231P"/>
    <property type="match status" value="1"/>
</dbReference>
<dbReference type="Pfam" id="PF11882">
    <property type="entry name" value="DUF3402"/>
    <property type="match status" value="1"/>
</dbReference>
<evidence type="ECO:0000256" key="2">
    <source>
        <dbReference type="ARBA" id="ARBA00004496"/>
    </source>
</evidence>
<feature type="compositionally biased region" description="Basic and acidic residues" evidence="14">
    <location>
        <begin position="378"/>
        <end position="389"/>
    </location>
</feature>
<evidence type="ECO:0000256" key="6">
    <source>
        <dbReference type="ARBA" id="ARBA00022664"/>
    </source>
</evidence>
<dbReference type="InterPro" id="IPR010920">
    <property type="entry name" value="LSM_dom_sf"/>
</dbReference>
<dbReference type="Pfam" id="PF01423">
    <property type="entry name" value="LSM"/>
    <property type="match status" value="1"/>
</dbReference>
<evidence type="ECO:0000256" key="8">
    <source>
        <dbReference type="ARBA" id="ARBA00022884"/>
    </source>
</evidence>
<comment type="similarity">
    <text evidence="3">Belongs to the STRIP family.</text>
</comment>
<evidence type="ECO:0000256" key="7">
    <source>
        <dbReference type="ARBA" id="ARBA00022728"/>
    </source>
</evidence>
<dbReference type="SMART" id="SM01292">
    <property type="entry name" value="N1221"/>
    <property type="match status" value="1"/>
</dbReference>
<dbReference type="Gene3D" id="2.30.30.100">
    <property type="match status" value="1"/>
</dbReference>
<evidence type="ECO:0000256" key="1">
    <source>
        <dbReference type="ARBA" id="ARBA00004123"/>
    </source>
</evidence>
<comment type="similarity">
    <text evidence="4">Belongs to the snRNP Sm proteins family. SmF/LSm6 subfamily.</text>
</comment>
<dbReference type="InterPro" id="IPR047575">
    <property type="entry name" value="Sm"/>
</dbReference>
<dbReference type="OrthoDB" id="18234at2759"/>
<dbReference type="InterPro" id="IPR001163">
    <property type="entry name" value="Sm_dom_euk/arc"/>
</dbReference>
<accession>A0A7R8W574</accession>
<dbReference type="FunFam" id="2.30.30.100:FF:000133">
    <property type="entry name" value="Small nuclear ribonucleoprotein F"/>
    <property type="match status" value="1"/>
</dbReference>
<organism evidence="15">
    <name type="scientific">Cyprideis torosa</name>
    <dbReference type="NCBI Taxonomy" id="163714"/>
    <lineage>
        <taxon>Eukaryota</taxon>
        <taxon>Metazoa</taxon>
        <taxon>Ecdysozoa</taxon>
        <taxon>Arthropoda</taxon>
        <taxon>Crustacea</taxon>
        <taxon>Oligostraca</taxon>
        <taxon>Ostracoda</taxon>
        <taxon>Podocopa</taxon>
        <taxon>Podocopida</taxon>
        <taxon>Cytherocopina</taxon>
        <taxon>Cytheroidea</taxon>
        <taxon>Cytherideidae</taxon>
        <taxon>Cyprideis</taxon>
    </lineage>
</organism>
<keyword evidence="5" id="KW-0963">Cytoplasm</keyword>
<feature type="compositionally biased region" description="Polar residues" evidence="14">
    <location>
        <begin position="323"/>
        <end position="333"/>
    </location>
</feature>
<dbReference type="EMBL" id="OB660499">
    <property type="protein sequence ID" value="CAD7225097.1"/>
    <property type="molecule type" value="Genomic_DNA"/>
</dbReference>
<dbReference type="SMART" id="SM01293">
    <property type="entry name" value="DUF3402"/>
    <property type="match status" value="1"/>
</dbReference>
<proteinExistence type="inferred from homology"/>
<dbReference type="Pfam" id="PF07923">
    <property type="entry name" value="N1221"/>
    <property type="match status" value="1"/>
</dbReference>
<evidence type="ECO:0000256" key="11">
    <source>
        <dbReference type="ARBA" id="ARBA00023274"/>
    </source>
</evidence>
<keyword evidence="11" id="KW-0687">Ribonucleoprotein</keyword>
<evidence type="ECO:0000256" key="13">
    <source>
        <dbReference type="ARBA" id="ARBA00070908"/>
    </source>
</evidence>
<dbReference type="InterPro" id="IPR034100">
    <property type="entry name" value="Sm_F"/>
</dbReference>
<dbReference type="GO" id="GO:0000398">
    <property type="term" value="P:mRNA splicing, via spliceosome"/>
    <property type="evidence" value="ECO:0007669"/>
    <property type="project" value="InterPro"/>
</dbReference>
<dbReference type="PANTHER" id="PTHR13239">
    <property type="entry name" value="PROTEIN REQUIRED FOR HYPHAL ANASTOMOSIS HAM-2"/>
    <property type="match status" value="1"/>
</dbReference>
<dbReference type="SUPFAM" id="SSF50182">
    <property type="entry name" value="Sm-like ribonucleoproteins"/>
    <property type="match status" value="1"/>
</dbReference>
<dbReference type="GO" id="GO:0007010">
    <property type="term" value="P:cytoskeleton organization"/>
    <property type="evidence" value="ECO:0007669"/>
    <property type="project" value="TreeGrafter"/>
</dbReference>
<evidence type="ECO:0000256" key="4">
    <source>
        <dbReference type="ARBA" id="ARBA00007927"/>
    </source>
</evidence>
<keyword evidence="10" id="KW-0539">Nucleus</keyword>
<keyword evidence="7" id="KW-0747">Spliceosome</keyword>
<dbReference type="CDD" id="cd01722">
    <property type="entry name" value="Sm_F"/>
    <property type="match status" value="1"/>
</dbReference>
<protein>
    <recommendedName>
        <fullName evidence="13">Small nuclear ribonucleoprotein F</fullName>
    </recommendedName>
    <alternativeName>
        <fullName evidence="12">Sm protein F</fullName>
    </alternativeName>
</protein>
<dbReference type="GO" id="GO:0005681">
    <property type="term" value="C:spliceosomal complex"/>
    <property type="evidence" value="ECO:0007669"/>
    <property type="project" value="UniProtKB-KW"/>
</dbReference>
<gene>
    <name evidence="15" type="ORF">CTOB1V02_LOCUS3044</name>
</gene>
<keyword evidence="6" id="KW-0507">mRNA processing</keyword>
<dbReference type="InterPro" id="IPR021819">
    <property type="entry name" value="Far11/STRP_C"/>
</dbReference>
<evidence type="ECO:0000256" key="12">
    <source>
        <dbReference type="ARBA" id="ARBA00030144"/>
    </source>
</evidence>
<evidence type="ECO:0000256" key="14">
    <source>
        <dbReference type="SAM" id="MobiDB-lite"/>
    </source>
</evidence>
<keyword evidence="8" id="KW-0694">RNA-binding</keyword>
<evidence type="ECO:0000256" key="3">
    <source>
        <dbReference type="ARBA" id="ARBA00007062"/>
    </source>
</evidence>
<sequence length="843" mass="95591">MDRMEYSYGANLRDLCHNDDEGGFEEQPELEFTYSDSDTLQSEIAELYSYTEGPEFQDNLKAFDSLCELHHFDRLWLPMDLRQKEALIMRLMDEIERTDRNRRLLGMRAILYLVQGSWAETQSDMEQIVAARENCLLLYRMGVFEAFCQQLRIHTSTGNTPDNKPVLSLADSTDLRVVLNVLYSMLEVLRFELENKNEVAKSQALEFRDEIRFPSVGEEHLSVTLLQMVVRFCSNSAPTFPMKKVILLLWKVILLSLGGLWEQERLKNQYRQEAGLPPVTESTINIARNMRPASPPPLANDAIESQNVPRRPPRRVGLLIPPNHSSSNPQHAQNPPLGLTKQSSLDDEETSSNFSSDSPNPFADGSGDEDSGFSSADVAERRAMEERGEMPNPPSPRPGTPTPVVKVKGRNALPWAPKVRPEDLDQFLENARLKFVGFQLEGDRDSLAGLPQPLHEGVRVLKSHMYKSLAETQIQREDEIARHPLSAGEKEVPQTPAEVMYEALLPNLPQYMIALLKVLLAASPTSKAKTDSFNILTDVLPNEMPMNVVQSMKLGVDVSRHKEIIVKAISATLLLLLKHFKASGPLLRGTKSVVNHIYQFEFMAQHLVFANCIPLILKFLNQSILTYVKAHNNITMIDFPSCVLGEQPELTEDTLDISDGTIVCWRNMFSCINLLRILNKLTKWKHSRVMMLVVFKSAPILKHALKVKHALMQLYTLKLLKLQTKYLGRQWRKTNMKTMSAIYQKVRHRLNDDWAYGNVTPVNPKPFLNALIGKPIVVRLKWGQEYKGLLVSVDGYMNLQLANTEEFIDGTCAGNLGETLVRCNNVLFVRGAEEDNEEGEMRE</sequence>
<dbReference type="SMART" id="SM00651">
    <property type="entry name" value="Sm"/>
    <property type="match status" value="1"/>
</dbReference>
<keyword evidence="9" id="KW-0508">mRNA splicing</keyword>
<feature type="compositionally biased region" description="Pro residues" evidence="14">
    <location>
        <begin position="391"/>
        <end position="401"/>
    </location>
</feature>
<dbReference type="InterPro" id="IPR012486">
    <property type="entry name" value="Far11/STRP_N"/>
</dbReference>